<evidence type="ECO:0000259" key="10">
    <source>
        <dbReference type="PROSITE" id="PS50928"/>
    </source>
</evidence>
<keyword evidence="5" id="KW-0571">Peptide transport</keyword>
<dbReference type="AlphaFoldDB" id="A0AB94IW39"/>
<feature type="transmembrane region" description="Helical" evidence="9">
    <location>
        <begin position="303"/>
        <end position="322"/>
    </location>
</feature>
<evidence type="ECO:0000313" key="11">
    <source>
        <dbReference type="EMBL" id="CBL27967.1"/>
    </source>
</evidence>
<feature type="domain" description="ABC transmembrane type-1" evidence="10">
    <location>
        <begin position="133"/>
        <end position="322"/>
    </location>
</feature>
<dbReference type="InterPro" id="IPR025966">
    <property type="entry name" value="OppC_N"/>
</dbReference>
<dbReference type="NCBIfam" id="NF045475">
    <property type="entry name" value="Opp3C"/>
    <property type="match status" value="1"/>
</dbReference>
<evidence type="ECO:0000313" key="12">
    <source>
        <dbReference type="Proteomes" id="UP000008957"/>
    </source>
</evidence>
<protein>
    <submittedName>
        <fullName evidence="11">ABC-type dipeptide/oligopeptide/nickel transport systems, permease components</fullName>
    </submittedName>
</protein>
<keyword evidence="4 9" id="KW-0812">Transmembrane</keyword>
<dbReference type="KEGG" id="sbr:SY1_05670"/>
<dbReference type="InterPro" id="IPR035906">
    <property type="entry name" value="MetI-like_sf"/>
</dbReference>
<dbReference type="Pfam" id="PF00528">
    <property type="entry name" value="BPD_transp_1"/>
    <property type="match status" value="1"/>
</dbReference>
<evidence type="ECO:0000256" key="6">
    <source>
        <dbReference type="ARBA" id="ARBA00022927"/>
    </source>
</evidence>
<dbReference type="CDD" id="cd06261">
    <property type="entry name" value="TM_PBP2"/>
    <property type="match status" value="1"/>
</dbReference>
<comment type="similarity">
    <text evidence="9">Belongs to the binding-protein-dependent transport system permease family.</text>
</comment>
<feature type="transmembrane region" description="Helical" evidence="9">
    <location>
        <begin position="135"/>
        <end position="160"/>
    </location>
</feature>
<keyword evidence="7 9" id="KW-1133">Transmembrane helix</keyword>
<dbReference type="InterPro" id="IPR000515">
    <property type="entry name" value="MetI-like"/>
</dbReference>
<dbReference type="SUPFAM" id="SSF161098">
    <property type="entry name" value="MetI-like"/>
    <property type="match status" value="1"/>
</dbReference>
<dbReference type="InterPro" id="IPR050366">
    <property type="entry name" value="BP-dependent_transpt_permease"/>
</dbReference>
<keyword evidence="3" id="KW-1003">Cell membrane</keyword>
<evidence type="ECO:0000256" key="4">
    <source>
        <dbReference type="ARBA" id="ARBA00022692"/>
    </source>
</evidence>
<dbReference type="GO" id="GO:0005886">
    <property type="term" value="C:plasma membrane"/>
    <property type="evidence" value="ECO:0007669"/>
    <property type="project" value="UniProtKB-SubCell"/>
</dbReference>
<comment type="subcellular location">
    <subcellularLocation>
        <location evidence="1 9">Cell membrane</location>
        <topology evidence="1 9">Multi-pass membrane protein</topology>
    </subcellularLocation>
</comment>
<feature type="transmembrane region" description="Helical" evidence="9">
    <location>
        <begin position="45"/>
        <end position="63"/>
    </location>
</feature>
<keyword evidence="8 9" id="KW-0472">Membrane</keyword>
<gene>
    <name evidence="11" type="ORF">SY1_05670</name>
</gene>
<evidence type="ECO:0000256" key="9">
    <source>
        <dbReference type="RuleBase" id="RU363032"/>
    </source>
</evidence>
<organism evidence="11 12">
    <name type="scientific">Fretibacterium fastidiosum</name>
    <dbReference type="NCBI Taxonomy" id="651822"/>
    <lineage>
        <taxon>Bacteria</taxon>
        <taxon>Thermotogati</taxon>
        <taxon>Synergistota</taxon>
        <taxon>Synergistia</taxon>
        <taxon>Synergistales</taxon>
        <taxon>Aminobacteriaceae</taxon>
        <taxon>Fretibacterium</taxon>
    </lineage>
</organism>
<dbReference type="GO" id="GO:0055085">
    <property type="term" value="P:transmembrane transport"/>
    <property type="evidence" value="ECO:0007669"/>
    <property type="project" value="InterPro"/>
</dbReference>
<evidence type="ECO:0000256" key="3">
    <source>
        <dbReference type="ARBA" id="ARBA00022475"/>
    </source>
</evidence>
<dbReference type="Proteomes" id="UP000008957">
    <property type="component" value="Chromosome"/>
</dbReference>
<evidence type="ECO:0000256" key="2">
    <source>
        <dbReference type="ARBA" id="ARBA00022448"/>
    </source>
</evidence>
<dbReference type="GO" id="GO:0015833">
    <property type="term" value="P:peptide transport"/>
    <property type="evidence" value="ECO:0007669"/>
    <property type="project" value="UniProtKB-KW"/>
</dbReference>
<dbReference type="PANTHER" id="PTHR43386:SF24">
    <property type="entry name" value="OLIGOPEPTIDE TRANSPORT SYSTEM PERMEASE PROTEIN AMID"/>
    <property type="match status" value="1"/>
</dbReference>
<sequence>MTEPIIEPGHEFERIDVTGAAHIDRDCASQPFWRDVLSRFARNRGAVFGAVTILVIAVLAAFGPGMNEHAYNDVNILHQNLAPRIPVIERLGVFDGGERRVNRYRQKGLDDVYYWFGTDTFGRDQWTRTWMGTRISLYIAFVAVLIDMLIGMSYGLTSGYFGGATDMIMQRVLEVVNGIPTLIIVTLLMLVMPPGLNSIILALLITGWVGMSRVARAQMLKLREQEFVLASRTLGAGHFAIIFRDVLPNIFGQLVTMSMFSIPNAIFSEAFLSFVGLGVPAPMASLGSLINDGYKSFLMHPHMLVFPAMVLALLMLSFNLLADGLRDAFDPRMQEV</sequence>
<feature type="transmembrane region" description="Helical" evidence="9">
    <location>
        <begin position="271"/>
        <end position="291"/>
    </location>
</feature>
<dbReference type="RefSeq" id="WP_015556114.1">
    <property type="nucleotide sequence ID" value="NC_021038.1"/>
</dbReference>
<keyword evidence="2 9" id="KW-0813">Transport</keyword>
<evidence type="ECO:0000256" key="5">
    <source>
        <dbReference type="ARBA" id="ARBA00022856"/>
    </source>
</evidence>
<evidence type="ECO:0000256" key="1">
    <source>
        <dbReference type="ARBA" id="ARBA00004651"/>
    </source>
</evidence>
<name>A0AB94IW39_9BACT</name>
<dbReference type="GO" id="GO:0015031">
    <property type="term" value="P:protein transport"/>
    <property type="evidence" value="ECO:0007669"/>
    <property type="project" value="UniProtKB-KW"/>
</dbReference>
<keyword evidence="6" id="KW-0653">Protein transport</keyword>
<reference evidence="12" key="1">
    <citation type="submission" date="2010-03" db="EMBL/GenBank/DDBJ databases">
        <title>The genome sequence of Synergistetes sp. SGP1.</title>
        <authorList>
            <consortium name="metaHIT consortium -- http://www.metahit.eu/"/>
            <person name="Pajon A."/>
            <person name="Turner K."/>
            <person name="Parkhill J."/>
            <person name="Wade W."/>
            <person name="Vartoukian S."/>
        </authorList>
    </citation>
    <scope>NUCLEOTIDE SEQUENCE [LARGE SCALE GENOMIC DNA]</scope>
    <source>
        <strain evidence="12">SGP1</strain>
    </source>
</reference>
<dbReference type="PROSITE" id="PS50928">
    <property type="entry name" value="ABC_TM1"/>
    <property type="match status" value="1"/>
</dbReference>
<evidence type="ECO:0000256" key="7">
    <source>
        <dbReference type="ARBA" id="ARBA00022989"/>
    </source>
</evidence>
<proteinExistence type="inferred from homology"/>
<keyword evidence="12" id="KW-1185">Reference proteome</keyword>
<dbReference type="Gene3D" id="1.10.3720.10">
    <property type="entry name" value="MetI-like"/>
    <property type="match status" value="1"/>
</dbReference>
<dbReference type="PANTHER" id="PTHR43386">
    <property type="entry name" value="OLIGOPEPTIDE TRANSPORT SYSTEM PERMEASE PROTEIN APPC"/>
    <property type="match status" value="1"/>
</dbReference>
<accession>A0AB94IW39</accession>
<dbReference type="Pfam" id="PF12911">
    <property type="entry name" value="OppC_N"/>
    <property type="match status" value="1"/>
</dbReference>
<reference evidence="11 12" key="2">
    <citation type="submission" date="2010-03" db="EMBL/GenBank/DDBJ databases">
        <authorList>
            <person name="Pajon A."/>
        </authorList>
    </citation>
    <scope>NUCLEOTIDE SEQUENCE [LARGE SCALE GENOMIC DNA]</scope>
    <source>
        <strain evidence="11 12">SGP1</strain>
    </source>
</reference>
<evidence type="ECO:0000256" key="8">
    <source>
        <dbReference type="ARBA" id="ARBA00023136"/>
    </source>
</evidence>
<dbReference type="EMBL" id="FP929056">
    <property type="protein sequence ID" value="CBL27967.1"/>
    <property type="molecule type" value="Genomic_DNA"/>
</dbReference>